<dbReference type="PIRSF" id="PIRSF000722">
    <property type="entry name" value="Acetate_prop_kin"/>
    <property type="match status" value="1"/>
</dbReference>
<comment type="pathway">
    <text evidence="6">Metabolic intermediate biosynthesis; acetyl-CoA biosynthesis; acetyl-CoA from acetate: step 1/2.</text>
</comment>
<dbReference type="CDD" id="cd24010">
    <property type="entry name" value="ASKHA_NBD_AcK_PK"/>
    <property type="match status" value="1"/>
</dbReference>
<keyword evidence="4 6" id="KW-0418">Kinase</keyword>
<keyword evidence="9" id="KW-1185">Reference proteome</keyword>
<comment type="subcellular location">
    <subcellularLocation>
        <location evidence="6">Cytoplasm</location>
    </subcellularLocation>
</comment>
<protein>
    <recommendedName>
        <fullName evidence="6">Acetate kinase</fullName>
        <ecNumber evidence="6">2.7.2.1</ecNumber>
    </recommendedName>
    <alternativeName>
        <fullName evidence="6">Acetokinase</fullName>
    </alternativeName>
</protein>
<organism evidence="8 9">
    <name type="scientific">Enterococcus larvae</name>
    <dbReference type="NCBI Taxonomy" id="2794352"/>
    <lineage>
        <taxon>Bacteria</taxon>
        <taxon>Bacillati</taxon>
        <taxon>Bacillota</taxon>
        <taxon>Bacilli</taxon>
        <taxon>Lactobacillales</taxon>
        <taxon>Enterococcaceae</taxon>
        <taxon>Enterococcus</taxon>
    </lineage>
</organism>
<name>A0ABS4CF97_9ENTE</name>
<comment type="function">
    <text evidence="6">Catalyzes the formation of acetyl phosphate from acetate and ATP. Can also catalyze the reverse reaction.</text>
</comment>
<dbReference type="Proteomes" id="UP000673375">
    <property type="component" value="Unassembled WGS sequence"/>
</dbReference>
<dbReference type="InterPro" id="IPR043129">
    <property type="entry name" value="ATPase_NBD"/>
</dbReference>
<feature type="binding site" evidence="6">
    <location>
        <begin position="207"/>
        <end position="211"/>
    </location>
    <ligand>
        <name>ATP</name>
        <dbReference type="ChEBI" id="CHEBI:30616"/>
    </ligand>
</feature>
<keyword evidence="6" id="KW-0479">Metal-binding</keyword>
<keyword evidence="6" id="KW-0460">Magnesium</keyword>
<dbReference type="Gene3D" id="3.30.420.40">
    <property type="match status" value="2"/>
</dbReference>
<proteinExistence type="inferred from homology"/>
<dbReference type="PANTHER" id="PTHR21060:SF15">
    <property type="entry name" value="ACETATE KINASE-RELATED"/>
    <property type="match status" value="1"/>
</dbReference>
<dbReference type="PANTHER" id="PTHR21060">
    <property type="entry name" value="ACETATE KINASE"/>
    <property type="match status" value="1"/>
</dbReference>
<dbReference type="EMBL" id="JAEDXU010000001">
    <property type="protein sequence ID" value="MBP1045216.1"/>
    <property type="molecule type" value="Genomic_DNA"/>
</dbReference>
<feature type="site" description="Transition state stabilizer" evidence="6">
    <location>
        <position position="240"/>
    </location>
</feature>
<feature type="binding site" evidence="6">
    <location>
        <position position="90"/>
    </location>
    <ligand>
        <name>substrate</name>
    </ligand>
</feature>
<keyword evidence="6" id="KW-0963">Cytoplasm</keyword>
<evidence type="ECO:0000256" key="6">
    <source>
        <dbReference type="HAMAP-Rule" id="MF_00020"/>
    </source>
</evidence>
<sequence length="395" mass="43395">MSKTIAINAGSSSLKWQLYIMPSEEVIAKGIVERIGLNDSIFTIKYGEDQKYEEIIDINDHDVAVKMLLDKLIELNILASYDEITGVGHRVVAGGEDFKDSAIIDDEALAKIEALADLAPLHNPANAMGIKAFKKILPDIISVAVFDTAFHTTMPKHNYLYSIPTEYYEKYSARKYGAHGTSHMYVSQRAAEMLGKPIEELKIITCHLGNGASITAVDGGKSVDTSMGFTPLAGVTMGTRSGDIDPSLLPYLMDKLGLTDVKDMIDILNKKSGLFGLTGISSDMRDLEANMDKEEVQVAYDVFTDRIRKYIGSYVTVLNGVDAIVFTAGIGENDSHVRSEVIKGMTWFGCEIDPEKNNVRGKETVISTDDSKVKVLLIPTDEELVIARDVERLRG</sequence>
<dbReference type="HAMAP" id="MF_00020">
    <property type="entry name" value="Acetate_kinase"/>
    <property type="match status" value="1"/>
</dbReference>
<feature type="binding site" evidence="6">
    <location>
        <position position="8"/>
    </location>
    <ligand>
        <name>Mg(2+)</name>
        <dbReference type="ChEBI" id="CHEBI:18420"/>
    </ligand>
</feature>
<dbReference type="PRINTS" id="PR00471">
    <property type="entry name" value="ACETATEKNASE"/>
</dbReference>
<evidence type="ECO:0000256" key="7">
    <source>
        <dbReference type="RuleBase" id="RU003835"/>
    </source>
</evidence>
<accession>A0ABS4CF97</accession>
<keyword evidence="5 6" id="KW-0067">ATP-binding</keyword>
<evidence type="ECO:0000256" key="3">
    <source>
        <dbReference type="ARBA" id="ARBA00022741"/>
    </source>
</evidence>
<evidence type="ECO:0000256" key="5">
    <source>
        <dbReference type="ARBA" id="ARBA00022840"/>
    </source>
</evidence>
<dbReference type="NCBIfam" id="TIGR00016">
    <property type="entry name" value="ackA"/>
    <property type="match status" value="1"/>
</dbReference>
<reference evidence="8 9" key="1">
    <citation type="submission" date="2020-12" db="EMBL/GenBank/DDBJ databases">
        <title>Vagococcus allomyrinae sp. nov. and Enterococcus lavae sp. nov., isolated from the larvae of Allomyrina dichotoma.</title>
        <authorList>
            <person name="Lee S.D."/>
        </authorList>
    </citation>
    <scope>NUCLEOTIDE SEQUENCE [LARGE SCALE GENOMIC DNA]</scope>
    <source>
        <strain evidence="8 9">BWM-S5</strain>
    </source>
</reference>
<dbReference type="InterPro" id="IPR004372">
    <property type="entry name" value="Ac/propionate_kinase"/>
</dbReference>
<dbReference type="PROSITE" id="PS01075">
    <property type="entry name" value="ACETATE_KINASE_1"/>
    <property type="match status" value="1"/>
</dbReference>
<evidence type="ECO:0000313" key="9">
    <source>
        <dbReference type="Proteomes" id="UP000673375"/>
    </source>
</evidence>
<dbReference type="EC" id="2.7.2.1" evidence="6"/>
<feature type="site" description="Transition state stabilizer" evidence="6">
    <location>
        <position position="179"/>
    </location>
</feature>
<dbReference type="RefSeq" id="WP_209555995.1">
    <property type="nucleotide sequence ID" value="NZ_JAEDXU010000001.1"/>
</dbReference>
<dbReference type="InterPro" id="IPR023865">
    <property type="entry name" value="Aliphatic_acid_kinase_CS"/>
</dbReference>
<feature type="binding site" evidence="6">
    <location>
        <begin position="283"/>
        <end position="285"/>
    </location>
    <ligand>
        <name>ATP</name>
        <dbReference type="ChEBI" id="CHEBI:30616"/>
    </ligand>
</feature>
<comment type="subunit">
    <text evidence="6">Homodimer.</text>
</comment>
<keyword evidence="2 6" id="KW-0808">Transferase</keyword>
<dbReference type="InterPro" id="IPR000890">
    <property type="entry name" value="Aliphatic_acid_kin_short-chain"/>
</dbReference>
<evidence type="ECO:0000313" key="8">
    <source>
        <dbReference type="EMBL" id="MBP1045216.1"/>
    </source>
</evidence>
<comment type="caution">
    <text evidence="8">The sequence shown here is derived from an EMBL/GenBank/DDBJ whole genome shotgun (WGS) entry which is preliminary data.</text>
</comment>
<dbReference type="PROSITE" id="PS01076">
    <property type="entry name" value="ACETATE_KINASE_2"/>
    <property type="match status" value="1"/>
</dbReference>
<comment type="cofactor">
    <cofactor evidence="6">
        <name>Mg(2+)</name>
        <dbReference type="ChEBI" id="CHEBI:18420"/>
    </cofactor>
    <cofactor evidence="6">
        <name>Mn(2+)</name>
        <dbReference type="ChEBI" id="CHEBI:29035"/>
    </cofactor>
    <text evidence="6">Mg(2+). Can also accept Mn(2+).</text>
</comment>
<dbReference type="GO" id="GO:0016301">
    <property type="term" value="F:kinase activity"/>
    <property type="evidence" value="ECO:0007669"/>
    <property type="project" value="UniProtKB-KW"/>
</dbReference>
<dbReference type="SUPFAM" id="SSF53067">
    <property type="entry name" value="Actin-like ATPase domain"/>
    <property type="match status" value="2"/>
</dbReference>
<feature type="binding site" evidence="6">
    <location>
        <begin position="329"/>
        <end position="333"/>
    </location>
    <ligand>
        <name>ATP</name>
        <dbReference type="ChEBI" id="CHEBI:30616"/>
    </ligand>
</feature>
<feature type="binding site" evidence="6">
    <location>
        <position position="15"/>
    </location>
    <ligand>
        <name>ATP</name>
        <dbReference type="ChEBI" id="CHEBI:30616"/>
    </ligand>
</feature>
<feature type="active site" description="Proton donor/acceptor" evidence="6">
    <location>
        <position position="147"/>
    </location>
</feature>
<keyword evidence="3 6" id="KW-0547">Nucleotide-binding</keyword>
<dbReference type="Pfam" id="PF00871">
    <property type="entry name" value="Acetate_kinase"/>
    <property type="match status" value="1"/>
</dbReference>
<gene>
    <name evidence="6" type="primary">ackA</name>
    <name evidence="8" type="ORF">I6N96_02920</name>
</gene>
<comment type="catalytic activity">
    <reaction evidence="6">
        <text>acetate + ATP = acetyl phosphate + ADP</text>
        <dbReference type="Rhea" id="RHEA:11352"/>
        <dbReference type="ChEBI" id="CHEBI:22191"/>
        <dbReference type="ChEBI" id="CHEBI:30089"/>
        <dbReference type="ChEBI" id="CHEBI:30616"/>
        <dbReference type="ChEBI" id="CHEBI:456216"/>
        <dbReference type="EC" id="2.7.2.1"/>
    </reaction>
</comment>
<evidence type="ECO:0000256" key="2">
    <source>
        <dbReference type="ARBA" id="ARBA00022679"/>
    </source>
</evidence>
<feature type="binding site" evidence="6">
    <location>
        <position position="382"/>
    </location>
    <ligand>
        <name>Mg(2+)</name>
        <dbReference type="ChEBI" id="CHEBI:18420"/>
    </ligand>
</feature>
<evidence type="ECO:0000256" key="1">
    <source>
        <dbReference type="ARBA" id="ARBA00008748"/>
    </source>
</evidence>
<comment type="similarity">
    <text evidence="1 6 7">Belongs to the acetokinase family.</text>
</comment>
<evidence type="ECO:0000256" key="4">
    <source>
        <dbReference type="ARBA" id="ARBA00022777"/>
    </source>
</evidence>